<feature type="compositionally biased region" description="Polar residues" evidence="1">
    <location>
        <begin position="60"/>
        <end position="77"/>
    </location>
</feature>
<accession>A0A9Q1MXA6</accession>
<evidence type="ECO:0000256" key="1">
    <source>
        <dbReference type="SAM" id="MobiDB-lite"/>
    </source>
</evidence>
<evidence type="ECO:0000313" key="3">
    <source>
        <dbReference type="Proteomes" id="UP001152561"/>
    </source>
</evidence>
<feature type="region of interest" description="Disordered" evidence="1">
    <location>
        <begin position="50"/>
        <end position="133"/>
    </location>
</feature>
<proteinExistence type="predicted"/>
<sequence>MRNSTASAGLVEGEIEIEDKVNLVGSNVSIELGEELVRIEQCLEGKEANRHIITEEQDSSPEQFSNLASSSNVVNQDGSDDDDVLTNRSVRNRLRKASEKAIPMPKEERNEKEGPSTLKRTPHTRGHKRKAEKELQKAIITTKRSRVPRGKATTPPSESMMEPADETIVEALIEKERIRKGKAVVTSKSVTMKKHVQKPISTKKRPLSRLMDEKTEAIYFIYMIRTSSL</sequence>
<name>A0A9Q1MXA6_9SOLA</name>
<reference evidence="3" key="1">
    <citation type="journal article" date="2023" name="Proc. Natl. Acad. Sci. U.S.A.">
        <title>Genomic and structural basis for evolution of tropane alkaloid biosynthesis.</title>
        <authorList>
            <person name="Wanga Y.-J."/>
            <person name="Taina T."/>
            <person name="Yua J.-Y."/>
            <person name="Lia J."/>
            <person name="Xua B."/>
            <person name="Chenc J."/>
            <person name="D'Auriad J.C."/>
            <person name="Huanga J.-P."/>
            <person name="Huanga S.-X."/>
        </authorList>
    </citation>
    <scope>NUCLEOTIDE SEQUENCE [LARGE SCALE GENOMIC DNA]</scope>
    <source>
        <strain evidence="3">cv. KIB-2019</strain>
    </source>
</reference>
<dbReference type="Proteomes" id="UP001152561">
    <property type="component" value="Unassembled WGS sequence"/>
</dbReference>
<protein>
    <submittedName>
        <fullName evidence="2">Uncharacterized protein</fullName>
    </submittedName>
</protein>
<keyword evidence="3" id="KW-1185">Reference proteome</keyword>
<feature type="compositionally biased region" description="Basic residues" evidence="1">
    <location>
        <begin position="120"/>
        <end position="130"/>
    </location>
</feature>
<dbReference type="AlphaFoldDB" id="A0A9Q1MXA6"/>
<dbReference type="EMBL" id="JAJAGQ010000002">
    <property type="protein sequence ID" value="KAJ8570273.1"/>
    <property type="molecule type" value="Genomic_DNA"/>
</dbReference>
<evidence type="ECO:0000313" key="2">
    <source>
        <dbReference type="EMBL" id="KAJ8570273.1"/>
    </source>
</evidence>
<comment type="caution">
    <text evidence="2">The sequence shown here is derived from an EMBL/GenBank/DDBJ whole genome shotgun (WGS) entry which is preliminary data.</text>
</comment>
<organism evidence="2 3">
    <name type="scientific">Anisodus acutangulus</name>
    <dbReference type="NCBI Taxonomy" id="402998"/>
    <lineage>
        <taxon>Eukaryota</taxon>
        <taxon>Viridiplantae</taxon>
        <taxon>Streptophyta</taxon>
        <taxon>Embryophyta</taxon>
        <taxon>Tracheophyta</taxon>
        <taxon>Spermatophyta</taxon>
        <taxon>Magnoliopsida</taxon>
        <taxon>eudicotyledons</taxon>
        <taxon>Gunneridae</taxon>
        <taxon>Pentapetalae</taxon>
        <taxon>asterids</taxon>
        <taxon>lamiids</taxon>
        <taxon>Solanales</taxon>
        <taxon>Solanaceae</taxon>
        <taxon>Solanoideae</taxon>
        <taxon>Hyoscyameae</taxon>
        <taxon>Anisodus</taxon>
    </lineage>
</organism>
<gene>
    <name evidence="2" type="ORF">K7X08_037232</name>
</gene>
<feature type="compositionally biased region" description="Basic and acidic residues" evidence="1">
    <location>
        <begin position="105"/>
        <end position="114"/>
    </location>
</feature>